<reference evidence="1 2" key="1">
    <citation type="submission" date="2022-07" db="EMBL/GenBank/DDBJ databases">
        <title>Fecal culturing of patients with breast cancer.</title>
        <authorList>
            <person name="Teng N.M.Y."/>
            <person name="Kiu R."/>
            <person name="Evans R."/>
            <person name="Baker D.J."/>
            <person name="Zenner C."/>
            <person name="Robinson S.D."/>
            <person name="Hall L.J."/>
        </authorList>
    </citation>
    <scope>NUCLEOTIDE SEQUENCE [LARGE SCALE GENOMIC DNA]</scope>
    <source>
        <strain evidence="1 2">LH1063</strain>
    </source>
</reference>
<gene>
    <name evidence="1" type="ORF">NMU02_01000</name>
</gene>
<dbReference type="RefSeq" id="WP_255025209.1">
    <property type="nucleotide sequence ID" value="NZ_JANDHW010000001.1"/>
</dbReference>
<dbReference type="EMBL" id="JANDHW010000001">
    <property type="protein sequence ID" value="MCP9610671.1"/>
    <property type="molecule type" value="Genomic_DNA"/>
</dbReference>
<organism evidence="1 2">
    <name type="scientific">Coprobacter tertius</name>
    <dbReference type="NCBI Taxonomy" id="2944915"/>
    <lineage>
        <taxon>Bacteria</taxon>
        <taxon>Pseudomonadati</taxon>
        <taxon>Bacteroidota</taxon>
        <taxon>Bacteroidia</taxon>
        <taxon>Bacteroidales</taxon>
        <taxon>Barnesiellaceae</taxon>
        <taxon>Coprobacter</taxon>
    </lineage>
</organism>
<dbReference type="SUPFAM" id="SSF82185">
    <property type="entry name" value="Histone H3 K4-specific methyltransferase SET7/9 N-terminal domain"/>
    <property type="match status" value="1"/>
</dbReference>
<sequence length="596" mass="70617">MKNLLIYNCIFLLLFICCKETKSIHQTSTTYKEDNHKQKIENSLPVFLREPEDSFKTYYKDSVRKKHIDGVDRWYSGEELMDGDYKDFYFDKFDLCYSIARYRDGIKNDTVRFYSTRDNRLMEIIVRPDSIHEFYTSYSSNGLPYIYYEATKGKLDGWRKRWFYDGTPDWFEQYKGGKLNGETRRWFPNGYLSLVERYRDDEKILPFETWYYSQSSDDFLYHLGTKKAPDRYTITYATWEDDTDSYRITENYKIGEDGIKQLYKRIYSTPYDEIFRLTKDDCDSVSKKIIKKNDNEFLEIRDYKKGRLIYLETCPLYFGDGSNICAESYSKDGKIINRYIYDYESETLVPLRIYSNMGAHVKGINHREYVTLTKRNYNKKLNPGSKQFTLNGDSLTLHCQTGNITLLNHDYNEDEAADFSCEWVYDGYEPEHNLHFFHFEGYESWYYFVMNAATGEVTEFKSNSIPVLCEGTNLFLTNYENPYMGNPYIYVYKILPNGRLAQIASLERGGYNFYESDLENFIWIGNRSFVATKKIPTDSNSVEKEFLESLPQYVRIDITPDALKESKPLPLSNRPEELNTIINNFHNEANAENQNH</sequence>
<protein>
    <recommendedName>
        <fullName evidence="3">MORN repeat variant</fullName>
    </recommendedName>
</protein>
<dbReference type="Proteomes" id="UP001205603">
    <property type="component" value="Unassembled WGS sequence"/>
</dbReference>
<accession>A0ABT1MHF3</accession>
<keyword evidence="2" id="KW-1185">Reference proteome</keyword>
<name>A0ABT1MHF3_9BACT</name>
<evidence type="ECO:0000313" key="1">
    <source>
        <dbReference type="EMBL" id="MCP9610671.1"/>
    </source>
</evidence>
<evidence type="ECO:0000313" key="2">
    <source>
        <dbReference type="Proteomes" id="UP001205603"/>
    </source>
</evidence>
<comment type="caution">
    <text evidence="1">The sequence shown here is derived from an EMBL/GenBank/DDBJ whole genome shotgun (WGS) entry which is preliminary data.</text>
</comment>
<evidence type="ECO:0008006" key="3">
    <source>
        <dbReference type="Google" id="ProtNLM"/>
    </source>
</evidence>
<proteinExistence type="predicted"/>